<name>A0AC61N0Y8_9FIRM</name>
<gene>
    <name evidence="1" type="ORF">JFY71_03435</name>
</gene>
<sequence length="139" mass="15668">MKTTNLKTHLIIRLEKGEEIVSSIIKACEENNIKLGILTGIGAMSHVEVGYFDTDKKEYFSNEYNGHLEILSLMGNITTKDEKLYLHPHVTFSDEENFAKGGHLNKGIISATGEIIIQIIDGRVNRFFDEEIGLNLMEL</sequence>
<protein>
    <submittedName>
        <fullName evidence="1">DNA-binding protein</fullName>
    </submittedName>
</protein>
<evidence type="ECO:0000313" key="2">
    <source>
        <dbReference type="Proteomes" id="UP000595814"/>
    </source>
</evidence>
<keyword evidence="1" id="KW-0238">DNA-binding</keyword>
<keyword evidence="2" id="KW-1185">Reference proteome</keyword>
<evidence type="ECO:0000313" key="1">
    <source>
        <dbReference type="EMBL" id="QQK08606.1"/>
    </source>
</evidence>
<proteinExistence type="predicted"/>
<dbReference type="Proteomes" id="UP000595814">
    <property type="component" value="Chromosome"/>
</dbReference>
<accession>A0AC61N0Y8</accession>
<dbReference type="EMBL" id="CP066744">
    <property type="protein sequence ID" value="QQK08606.1"/>
    <property type="molecule type" value="Genomic_DNA"/>
</dbReference>
<reference evidence="1 2" key="1">
    <citation type="journal article" date="2022" name="Int. J. Syst. Evol. Microbiol.">
        <title>Miniphocaeibacter halophilus sp. nov., an ammonium-tolerant acetate-producing bacterium isolated from a biogas system.</title>
        <authorList>
            <person name="Schnurer A."/>
            <person name="Singh A."/>
            <person name="Bi S."/>
            <person name="Qiao W."/>
            <person name="Westerholm M."/>
        </authorList>
    </citation>
    <scope>NUCLEOTIDE SEQUENCE [LARGE SCALE GENOMIC DNA]</scope>
    <source>
        <strain evidence="1 2">AMB_01</strain>
    </source>
</reference>
<organism evidence="1 2">
    <name type="scientific">Miniphocaeibacter halophilus</name>
    <dbReference type="NCBI Taxonomy" id="2931922"/>
    <lineage>
        <taxon>Bacteria</taxon>
        <taxon>Bacillati</taxon>
        <taxon>Bacillota</taxon>
        <taxon>Tissierellia</taxon>
        <taxon>Tissierellales</taxon>
        <taxon>Peptoniphilaceae</taxon>
        <taxon>Miniphocaeibacter</taxon>
    </lineage>
</organism>